<name>A0A7W6FXY4_9SPHN</name>
<sequence>MSELVLHGYWRSSAAYRVRIALNLKGLRYTQVTHDLRVGAQRSQDYLALAPHGLVPALADGDKVYLESPAIIEWIDARWPAPRLVPEDPDDAAMVRAMAALIMCDIHPLNNLRVLQALRSDFHASDEQVKSWIARWIHEGFAPLEALTAQHGGRYCFGDTPTLADCCLVPQLYSARRFGVDLSAYPGLVAAGSAAEALDAVEAAQPDRQPDADAA</sequence>
<dbReference type="PANTHER" id="PTHR42673:SF21">
    <property type="entry name" value="GLUTATHIONE S-TRANSFERASE YFCF"/>
    <property type="match status" value="1"/>
</dbReference>
<dbReference type="FunFam" id="1.20.1050.10:FF:000010">
    <property type="entry name" value="Maleylacetoacetate isomerase isoform 1"/>
    <property type="match status" value="1"/>
</dbReference>
<evidence type="ECO:0000313" key="5">
    <source>
        <dbReference type="Proteomes" id="UP000561459"/>
    </source>
</evidence>
<dbReference type="InterPro" id="IPR036282">
    <property type="entry name" value="Glutathione-S-Trfase_C_sf"/>
</dbReference>
<dbReference type="GO" id="GO:0004364">
    <property type="term" value="F:glutathione transferase activity"/>
    <property type="evidence" value="ECO:0007669"/>
    <property type="project" value="TreeGrafter"/>
</dbReference>
<comment type="similarity">
    <text evidence="1">Belongs to the GST superfamily. Zeta family.</text>
</comment>
<dbReference type="Gene3D" id="3.40.30.10">
    <property type="entry name" value="Glutaredoxin"/>
    <property type="match status" value="1"/>
</dbReference>
<dbReference type="PANTHER" id="PTHR42673">
    <property type="entry name" value="MALEYLACETOACETATE ISOMERASE"/>
    <property type="match status" value="1"/>
</dbReference>
<dbReference type="GO" id="GO:0006749">
    <property type="term" value="P:glutathione metabolic process"/>
    <property type="evidence" value="ECO:0007669"/>
    <property type="project" value="TreeGrafter"/>
</dbReference>
<dbReference type="EC" id="5.2.1.4" evidence="4"/>
<feature type="domain" description="GST N-terminal" evidence="2">
    <location>
        <begin position="2"/>
        <end position="83"/>
    </location>
</feature>
<dbReference type="InterPro" id="IPR040079">
    <property type="entry name" value="Glutathione_S-Trfase"/>
</dbReference>
<dbReference type="Pfam" id="PF13410">
    <property type="entry name" value="GST_C_2"/>
    <property type="match status" value="1"/>
</dbReference>
<dbReference type="NCBIfam" id="TIGR01262">
    <property type="entry name" value="maiA"/>
    <property type="match status" value="1"/>
</dbReference>
<keyword evidence="5" id="KW-1185">Reference proteome</keyword>
<dbReference type="Gene3D" id="1.20.1050.10">
    <property type="match status" value="1"/>
</dbReference>
<proteinExistence type="inferred from homology"/>
<comment type="caution">
    <text evidence="4">The sequence shown here is derived from an EMBL/GenBank/DDBJ whole genome shotgun (WGS) entry which is preliminary data.</text>
</comment>
<dbReference type="InterPro" id="IPR034330">
    <property type="entry name" value="GST_Zeta_C"/>
</dbReference>
<dbReference type="PROSITE" id="PS50405">
    <property type="entry name" value="GST_CTER"/>
    <property type="match status" value="1"/>
</dbReference>
<dbReference type="SFLD" id="SFLDG00358">
    <property type="entry name" value="Main_(cytGST)"/>
    <property type="match status" value="1"/>
</dbReference>
<keyword evidence="4" id="KW-0413">Isomerase</keyword>
<protein>
    <submittedName>
        <fullName evidence="4">Maleylpyruvate isomerase</fullName>
        <ecNumber evidence="4">5.2.1.4</ecNumber>
    </submittedName>
</protein>
<dbReference type="InterPro" id="IPR010987">
    <property type="entry name" value="Glutathione-S-Trfase_C-like"/>
</dbReference>
<dbReference type="RefSeq" id="WP_183616363.1">
    <property type="nucleotide sequence ID" value="NZ_JACIDY010000002.1"/>
</dbReference>
<dbReference type="Pfam" id="PF13417">
    <property type="entry name" value="GST_N_3"/>
    <property type="match status" value="1"/>
</dbReference>
<dbReference type="InterPro" id="IPR004045">
    <property type="entry name" value="Glutathione_S-Trfase_N"/>
</dbReference>
<keyword evidence="4" id="KW-0670">Pyruvate</keyword>
<dbReference type="AlphaFoldDB" id="A0A7W6FXY4"/>
<organism evidence="4 5">
    <name type="scientific">Novosphingobium fluoreni</name>
    <dbReference type="NCBI Taxonomy" id="1391222"/>
    <lineage>
        <taxon>Bacteria</taxon>
        <taxon>Pseudomonadati</taxon>
        <taxon>Pseudomonadota</taxon>
        <taxon>Alphaproteobacteria</taxon>
        <taxon>Sphingomonadales</taxon>
        <taxon>Sphingomonadaceae</taxon>
        <taxon>Novosphingobium</taxon>
    </lineage>
</organism>
<dbReference type="EMBL" id="JACIDY010000002">
    <property type="protein sequence ID" value="MBB3939676.1"/>
    <property type="molecule type" value="Genomic_DNA"/>
</dbReference>
<dbReference type="GO" id="GO:0050077">
    <property type="term" value="F:maleylpyruvate isomerase activity"/>
    <property type="evidence" value="ECO:0007669"/>
    <property type="project" value="UniProtKB-EC"/>
</dbReference>
<feature type="domain" description="GST C-terminal" evidence="3">
    <location>
        <begin position="88"/>
        <end position="214"/>
    </location>
</feature>
<dbReference type="CDD" id="cd03191">
    <property type="entry name" value="GST_C_Zeta"/>
    <property type="match status" value="1"/>
</dbReference>
<dbReference type="InterPro" id="IPR005955">
    <property type="entry name" value="GST_Zeta"/>
</dbReference>
<dbReference type="GO" id="GO:0006559">
    <property type="term" value="P:L-phenylalanine catabolic process"/>
    <property type="evidence" value="ECO:0007669"/>
    <property type="project" value="TreeGrafter"/>
</dbReference>
<dbReference type="SFLD" id="SFLDS00019">
    <property type="entry name" value="Glutathione_Transferase_(cytos"/>
    <property type="match status" value="1"/>
</dbReference>
<dbReference type="Proteomes" id="UP000561459">
    <property type="component" value="Unassembled WGS sequence"/>
</dbReference>
<dbReference type="PROSITE" id="PS50404">
    <property type="entry name" value="GST_NTER"/>
    <property type="match status" value="1"/>
</dbReference>
<dbReference type="SUPFAM" id="SSF52833">
    <property type="entry name" value="Thioredoxin-like"/>
    <property type="match status" value="1"/>
</dbReference>
<evidence type="ECO:0000259" key="3">
    <source>
        <dbReference type="PROSITE" id="PS50405"/>
    </source>
</evidence>
<evidence type="ECO:0000313" key="4">
    <source>
        <dbReference type="EMBL" id="MBB3939676.1"/>
    </source>
</evidence>
<evidence type="ECO:0000256" key="1">
    <source>
        <dbReference type="ARBA" id="ARBA00010007"/>
    </source>
</evidence>
<dbReference type="InterPro" id="IPR036249">
    <property type="entry name" value="Thioredoxin-like_sf"/>
</dbReference>
<gene>
    <name evidence="4" type="ORF">GGR39_001316</name>
</gene>
<dbReference type="SUPFAM" id="SSF47616">
    <property type="entry name" value="GST C-terminal domain-like"/>
    <property type="match status" value="1"/>
</dbReference>
<reference evidence="4 5" key="1">
    <citation type="submission" date="2020-08" db="EMBL/GenBank/DDBJ databases">
        <title>Genomic Encyclopedia of Type Strains, Phase IV (KMG-IV): sequencing the most valuable type-strain genomes for metagenomic binning, comparative biology and taxonomic classification.</title>
        <authorList>
            <person name="Goeker M."/>
        </authorList>
    </citation>
    <scope>NUCLEOTIDE SEQUENCE [LARGE SCALE GENOMIC DNA]</scope>
    <source>
        <strain evidence="4 5">DSM 27568</strain>
    </source>
</reference>
<dbReference type="GO" id="GO:0016034">
    <property type="term" value="F:maleylacetoacetate isomerase activity"/>
    <property type="evidence" value="ECO:0007669"/>
    <property type="project" value="TreeGrafter"/>
</dbReference>
<evidence type="ECO:0000259" key="2">
    <source>
        <dbReference type="PROSITE" id="PS50404"/>
    </source>
</evidence>
<accession>A0A7W6FXY4</accession>
<dbReference type="GO" id="GO:0005737">
    <property type="term" value="C:cytoplasm"/>
    <property type="evidence" value="ECO:0007669"/>
    <property type="project" value="InterPro"/>
</dbReference>